<accession>A0A1G6ZW05</accession>
<gene>
    <name evidence="2" type="ORF">SAMN05216337_101946</name>
</gene>
<organism evidence="2 3">
    <name type="scientific">Bradyrhizobium brasilense</name>
    <dbReference type="NCBI Taxonomy" id="1419277"/>
    <lineage>
        <taxon>Bacteria</taxon>
        <taxon>Pseudomonadati</taxon>
        <taxon>Pseudomonadota</taxon>
        <taxon>Alphaproteobacteria</taxon>
        <taxon>Hyphomicrobiales</taxon>
        <taxon>Nitrobacteraceae</taxon>
        <taxon>Bradyrhizobium</taxon>
    </lineage>
</organism>
<keyword evidence="1" id="KW-0732">Signal</keyword>
<name>A0A1G6ZW05_9BRAD</name>
<evidence type="ECO:0000313" key="2">
    <source>
        <dbReference type="EMBL" id="SDE06025.1"/>
    </source>
</evidence>
<sequence length="145" mass="14695">MLTRSMIRSVILAFVAMVLLVAPCFAQAVGHVQVKFVKAALVVGGGGGSGTLTYRGRHYRFIASGFSLGVTAGASVTWLEGTASGIRDVNDFAGSYALVGAGGAWAGGVGGVSLRNEHGVVLMLKGPKAGLEFAANLGGLTISLR</sequence>
<dbReference type="AlphaFoldDB" id="A0A1G6ZW05"/>
<dbReference type="Proteomes" id="UP000199245">
    <property type="component" value="Unassembled WGS sequence"/>
</dbReference>
<proteinExistence type="predicted"/>
<evidence type="ECO:0000256" key="1">
    <source>
        <dbReference type="SAM" id="SignalP"/>
    </source>
</evidence>
<feature type="signal peptide" evidence="1">
    <location>
        <begin position="1"/>
        <end position="28"/>
    </location>
</feature>
<dbReference type="EMBL" id="FMZW01000019">
    <property type="protein sequence ID" value="SDE06025.1"/>
    <property type="molecule type" value="Genomic_DNA"/>
</dbReference>
<reference evidence="2 3" key="1">
    <citation type="submission" date="2016-10" db="EMBL/GenBank/DDBJ databases">
        <authorList>
            <person name="de Groot N.N."/>
        </authorList>
    </citation>
    <scope>NUCLEOTIDE SEQUENCE [LARGE SCALE GENOMIC DNA]</scope>
    <source>
        <strain evidence="2 3">R5</strain>
    </source>
</reference>
<evidence type="ECO:0008006" key="4">
    <source>
        <dbReference type="Google" id="ProtNLM"/>
    </source>
</evidence>
<protein>
    <recommendedName>
        <fullName evidence="4">DUF1134 domain-containing protein</fullName>
    </recommendedName>
</protein>
<feature type="chain" id="PRO_5011781040" description="DUF1134 domain-containing protein" evidence="1">
    <location>
        <begin position="29"/>
        <end position="145"/>
    </location>
</feature>
<evidence type="ECO:0000313" key="3">
    <source>
        <dbReference type="Proteomes" id="UP000199245"/>
    </source>
</evidence>